<reference evidence="2 3" key="1">
    <citation type="journal article" date="2020" name="IScience">
        <title>Genome Sequencing of the Endangered Kingdonia uniflora (Circaeasteraceae, Ranunculales) Reveals Potential Mechanisms of Evolutionary Specialization.</title>
        <authorList>
            <person name="Sun Y."/>
            <person name="Deng T."/>
            <person name="Zhang A."/>
            <person name="Moore M.J."/>
            <person name="Landis J.B."/>
            <person name="Lin N."/>
            <person name="Zhang H."/>
            <person name="Zhang X."/>
            <person name="Huang J."/>
            <person name="Zhang X."/>
            <person name="Sun H."/>
            <person name="Wang H."/>
        </authorList>
    </citation>
    <scope>NUCLEOTIDE SEQUENCE [LARGE SCALE GENOMIC DNA]</scope>
    <source>
        <strain evidence="2">TB1705</strain>
        <tissue evidence="2">Leaf</tissue>
    </source>
</reference>
<dbReference type="AlphaFoldDB" id="A0A7J7NW93"/>
<evidence type="ECO:0000256" key="1">
    <source>
        <dbReference type="SAM" id="MobiDB-lite"/>
    </source>
</evidence>
<dbReference type="Proteomes" id="UP000541444">
    <property type="component" value="Unassembled WGS sequence"/>
</dbReference>
<organism evidence="2 3">
    <name type="scientific">Kingdonia uniflora</name>
    <dbReference type="NCBI Taxonomy" id="39325"/>
    <lineage>
        <taxon>Eukaryota</taxon>
        <taxon>Viridiplantae</taxon>
        <taxon>Streptophyta</taxon>
        <taxon>Embryophyta</taxon>
        <taxon>Tracheophyta</taxon>
        <taxon>Spermatophyta</taxon>
        <taxon>Magnoliopsida</taxon>
        <taxon>Ranunculales</taxon>
        <taxon>Circaeasteraceae</taxon>
        <taxon>Kingdonia</taxon>
    </lineage>
</organism>
<comment type="caution">
    <text evidence="2">The sequence shown here is derived from an EMBL/GenBank/DDBJ whole genome shotgun (WGS) entry which is preliminary data.</text>
</comment>
<evidence type="ECO:0000313" key="2">
    <source>
        <dbReference type="EMBL" id="KAF6171481.1"/>
    </source>
</evidence>
<feature type="compositionally biased region" description="Basic and acidic residues" evidence="1">
    <location>
        <begin position="46"/>
        <end position="56"/>
    </location>
</feature>
<gene>
    <name evidence="2" type="ORF">GIB67_018005</name>
</gene>
<accession>A0A7J7NW93</accession>
<feature type="region of interest" description="Disordered" evidence="1">
    <location>
        <begin position="1"/>
        <end position="32"/>
    </location>
</feature>
<feature type="compositionally biased region" description="Polar residues" evidence="1">
    <location>
        <begin position="81"/>
        <end position="92"/>
    </location>
</feature>
<sequence>MAIRGKEIAEEPPSSSLKRKRDNSGKPISRNCRSTGVLQFFDVAADVDKDGDKRDNSDEDPTEGAGAGAQAESSGWDSRMMLSTGSESSQNPALAWEDRGKSVAENETCGWGLSLELGGILLGTKENSQCSSWGGGNSSANDGRGTIEVTGDWNSQGFAGGNSSASDGGGVQVLVKLVLELVAGIACWNLSSVSKNLIQQKLVVLEMLRVPVGVEETLRQITEVRLKVI</sequence>
<keyword evidence="3" id="KW-1185">Reference proteome</keyword>
<name>A0A7J7NW93_9MAGN</name>
<evidence type="ECO:0000313" key="3">
    <source>
        <dbReference type="Proteomes" id="UP000541444"/>
    </source>
</evidence>
<proteinExistence type="predicted"/>
<dbReference type="EMBL" id="JACGCM010000479">
    <property type="protein sequence ID" value="KAF6171481.1"/>
    <property type="molecule type" value="Genomic_DNA"/>
</dbReference>
<protein>
    <submittedName>
        <fullName evidence="2">Uncharacterized protein</fullName>
    </submittedName>
</protein>
<feature type="region of interest" description="Disordered" evidence="1">
    <location>
        <begin position="45"/>
        <end position="99"/>
    </location>
</feature>